<dbReference type="FunFam" id="3.10.50.40:FF:000006">
    <property type="entry name" value="Peptidyl-prolyl cis-trans isomerase"/>
    <property type="match status" value="1"/>
</dbReference>
<dbReference type="Gene3D" id="3.10.50.40">
    <property type="match status" value="1"/>
</dbReference>
<protein>
    <recommendedName>
        <fullName evidence="7">Peptidyl-prolyl cis-trans isomerase</fullName>
        <ecNumber evidence="7">5.2.1.8</ecNumber>
    </recommendedName>
</protein>
<evidence type="ECO:0000256" key="4">
    <source>
        <dbReference type="ARBA" id="ARBA00023235"/>
    </source>
</evidence>
<name>A0A4S5BK19_9BURK</name>
<dbReference type="Proteomes" id="UP000306236">
    <property type="component" value="Unassembled WGS sequence"/>
</dbReference>
<dbReference type="AlphaFoldDB" id="A0A4S5BK19"/>
<evidence type="ECO:0000256" key="5">
    <source>
        <dbReference type="ARBA" id="ARBA00056164"/>
    </source>
</evidence>
<dbReference type="EC" id="5.2.1.8" evidence="7"/>
<feature type="domain" description="PPIase FKBP-type" evidence="8">
    <location>
        <begin position="26"/>
        <end position="118"/>
    </location>
</feature>
<evidence type="ECO:0000313" key="9">
    <source>
        <dbReference type="EMBL" id="THJ32827.1"/>
    </source>
</evidence>
<proteinExistence type="inferred from homology"/>
<evidence type="ECO:0000259" key="8">
    <source>
        <dbReference type="PROSITE" id="PS50059"/>
    </source>
</evidence>
<dbReference type="OrthoDB" id="280278at2"/>
<dbReference type="Pfam" id="PF00254">
    <property type="entry name" value="FKBP_C"/>
    <property type="match status" value="1"/>
</dbReference>
<accession>A0A4S5BK19</accession>
<evidence type="ECO:0000313" key="10">
    <source>
        <dbReference type="Proteomes" id="UP000306236"/>
    </source>
</evidence>
<comment type="caution">
    <text evidence="9">The sequence shown here is derived from an EMBL/GenBank/DDBJ whole genome shotgun (WGS) entry which is preliminary data.</text>
</comment>
<gene>
    <name evidence="9" type="ORF">E8K88_11100</name>
</gene>
<evidence type="ECO:0000256" key="6">
    <source>
        <dbReference type="PROSITE-ProRule" id="PRU00277"/>
    </source>
</evidence>
<reference evidence="9 10" key="1">
    <citation type="submission" date="2019-04" db="EMBL/GenBank/DDBJ databases">
        <title>Lampropedia sp YIM MLB12 draf genome.</title>
        <authorList>
            <person name="Wang Y.-X."/>
        </authorList>
    </citation>
    <scope>NUCLEOTIDE SEQUENCE [LARGE SCALE GENOMIC DNA]</scope>
    <source>
        <strain evidence="9 10">YIM MLB12</strain>
    </source>
</reference>
<sequence>MAFNTTASGLQYEDTEVGTGAEAKAGHHVHVHYTGWLFNDGQQGAKFDSSHDRGQPIAFPLGAGHVIKGWDEGLTGMKIGGKRTLLIPAELGYGARGAGGVIPPNATLKFDVELVDAH</sequence>
<comment type="function">
    <text evidence="5">PPIases accelerate the folding of proteins.</text>
</comment>
<dbReference type="RefSeq" id="WP_136406737.1">
    <property type="nucleotide sequence ID" value="NZ_SSWX01000013.1"/>
</dbReference>
<keyword evidence="3 6" id="KW-0697">Rotamase</keyword>
<comment type="catalytic activity">
    <reaction evidence="1 6 7">
        <text>[protein]-peptidylproline (omega=180) = [protein]-peptidylproline (omega=0)</text>
        <dbReference type="Rhea" id="RHEA:16237"/>
        <dbReference type="Rhea" id="RHEA-COMP:10747"/>
        <dbReference type="Rhea" id="RHEA-COMP:10748"/>
        <dbReference type="ChEBI" id="CHEBI:83833"/>
        <dbReference type="ChEBI" id="CHEBI:83834"/>
        <dbReference type="EC" id="5.2.1.8"/>
    </reaction>
</comment>
<organism evidence="9 10">
    <name type="scientific">Lampropedia aestuarii</name>
    <dbReference type="NCBI Taxonomy" id="2562762"/>
    <lineage>
        <taxon>Bacteria</taxon>
        <taxon>Pseudomonadati</taxon>
        <taxon>Pseudomonadota</taxon>
        <taxon>Betaproteobacteria</taxon>
        <taxon>Burkholderiales</taxon>
        <taxon>Comamonadaceae</taxon>
        <taxon>Lampropedia</taxon>
    </lineage>
</organism>
<dbReference type="PANTHER" id="PTHR43811:SF19">
    <property type="entry name" value="39 KDA FK506-BINDING NUCLEAR PROTEIN"/>
    <property type="match status" value="1"/>
</dbReference>
<evidence type="ECO:0000256" key="1">
    <source>
        <dbReference type="ARBA" id="ARBA00000971"/>
    </source>
</evidence>
<dbReference type="GO" id="GO:0003755">
    <property type="term" value="F:peptidyl-prolyl cis-trans isomerase activity"/>
    <property type="evidence" value="ECO:0007669"/>
    <property type="project" value="UniProtKB-UniRule"/>
</dbReference>
<evidence type="ECO:0000256" key="3">
    <source>
        <dbReference type="ARBA" id="ARBA00023110"/>
    </source>
</evidence>
<comment type="similarity">
    <text evidence="2 7">Belongs to the FKBP-type PPIase family.</text>
</comment>
<dbReference type="PROSITE" id="PS50059">
    <property type="entry name" value="FKBP_PPIASE"/>
    <property type="match status" value="1"/>
</dbReference>
<dbReference type="InterPro" id="IPR001179">
    <property type="entry name" value="PPIase_FKBP_dom"/>
</dbReference>
<dbReference type="SUPFAM" id="SSF54534">
    <property type="entry name" value="FKBP-like"/>
    <property type="match status" value="1"/>
</dbReference>
<keyword evidence="4 6" id="KW-0413">Isomerase</keyword>
<keyword evidence="10" id="KW-1185">Reference proteome</keyword>
<dbReference type="PANTHER" id="PTHR43811">
    <property type="entry name" value="FKBP-TYPE PEPTIDYL-PROLYL CIS-TRANS ISOMERASE FKPA"/>
    <property type="match status" value="1"/>
</dbReference>
<dbReference type="InterPro" id="IPR046357">
    <property type="entry name" value="PPIase_dom_sf"/>
</dbReference>
<dbReference type="EMBL" id="SSWX01000013">
    <property type="protein sequence ID" value="THJ32827.1"/>
    <property type="molecule type" value="Genomic_DNA"/>
</dbReference>
<evidence type="ECO:0000256" key="2">
    <source>
        <dbReference type="ARBA" id="ARBA00006577"/>
    </source>
</evidence>
<evidence type="ECO:0000256" key="7">
    <source>
        <dbReference type="RuleBase" id="RU003915"/>
    </source>
</evidence>